<reference evidence="2" key="1">
    <citation type="submission" date="2020-12" db="EMBL/GenBank/DDBJ databases">
        <title>Metabolic potential, ecology and presence of endohyphal bacteria is reflected in genomic diversity of Mucoromycotina.</title>
        <authorList>
            <person name="Muszewska A."/>
            <person name="Okrasinska A."/>
            <person name="Steczkiewicz K."/>
            <person name="Drgas O."/>
            <person name="Orlowska M."/>
            <person name="Perlinska-Lenart U."/>
            <person name="Aleksandrzak-Piekarczyk T."/>
            <person name="Szatraj K."/>
            <person name="Zielenkiewicz U."/>
            <person name="Pilsyk S."/>
            <person name="Malc E."/>
            <person name="Mieczkowski P."/>
            <person name="Kruszewska J.S."/>
            <person name="Biernat P."/>
            <person name="Pawlowska J."/>
        </authorList>
    </citation>
    <scope>NUCLEOTIDE SEQUENCE</scope>
    <source>
        <strain evidence="2">WA0000017839</strain>
    </source>
</reference>
<comment type="caution">
    <text evidence="2">The sequence shown here is derived from an EMBL/GenBank/DDBJ whole genome shotgun (WGS) entry which is preliminary data.</text>
</comment>
<evidence type="ECO:0000313" key="2">
    <source>
        <dbReference type="EMBL" id="KAG2212307.1"/>
    </source>
</evidence>
<feature type="chain" id="PRO_5034836932" description="Secreted protein" evidence="1">
    <location>
        <begin position="20"/>
        <end position="218"/>
    </location>
</feature>
<protein>
    <recommendedName>
        <fullName evidence="4">Secreted protein</fullName>
    </recommendedName>
</protein>
<evidence type="ECO:0008006" key="4">
    <source>
        <dbReference type="Google" id="ProtNLM"/>
    </source>
</evidence>
<name>A0A8H7RLB4_9FUNG</name>
<organism evidence="2 3">
    <name type="scientific">Mucor saturninus</name>
    <dbReference type="NCBI Taxonomy" id="64648"/>
    <lineage>
        <taxon>Eukaryota</taxon>
        <taxon>Fungi</taxon>
        <taxon>Fungi incertae sedis</taxon>
        <taxon>Mucoromycota</taxon>
        <taxon>Mucoromycotina</taxon>
        <taxon>Mucoromycetes</taxon>
        <taxon>Mucorales</taxon>
        <taxon>Mucorineae</taxon>
        <taxon>Mucoraceae</taxon>
        <taxon>Mucor</taxon>
    </lineage>
</organism>
<dbReference type="Proteomes" id="UP000603453">
    <property type="component" value="Unassembled WGS sequence"/>
</dbReference>
<sequence length="218" mass="21512">MKLSLVFTSLSALFYIASAASSSSLEKGGFSLVKRDHGLPYATLPSDTCATPAACSNIATPVTCRCSDILTTCQNAGGQFCWGSKTLNSTSCPTMPDSCASSSFGTRTASCLCNTQNILCVDNANNYCYGNVSGSTVNVAAIPNAAPASSSAVSSSAAASSAAASAAASASGAPTMSVAGAPSNVAAASPTATSGSIQLANKSIFTVACALLAYIAIH</sequence>
<keyword evidence="3" id="KW-1185">Reference proteome</keyword>
<evidence type="ECO:0000313" key="3">
    <source>
        <dbReference type="Proteomes" id="UP000603453"/>
    </source>
</evidence>
<dbReference type="OrthoDB" id="2285968at2759"/>
<accession>A0A8H7RLB4</accession>
<feature type="signal peptide" evidence="1">
    <location>
        <begin position="1"/>
        <end position="19"/>
    </location>
</feature>
<evidence type="ECO:0000256" key="1">
    <source>
        <dbReference type="SAM" id="SignalP"/>
    </source>
</evidence>
<gene>
    <name evidence="2" type="ORF">INT47_001666</name>
</gene>
<dbReference type="AlphaFoldDB" id="A0A8H7RLB4"/>
<keyword evidence="1" id="KW-0732">Signal</keyword>
<proteinExistence type="predicted"/>
<dbReference type="EMBL" id="JAEPRD010000006">
    <property type="protein sequence ID" value="KAG2212307.1"/>
    <property type="molecule type" value="Genomic_DNA"/>
</dbReference>